<dbReference type="InterPro" id="IPR004843">
    <property type="entry name" value="Calcineurin-like_PHP"/>
</dbReference>
<dbReference type="AlphaFoldDB" id="A0A1Z4KQT2"/>
<dbReference type="InterPro" id="IPR029052">
    <property type="entry name" value="Metallo-depent_PP-like"/>
</dbReference>
<dbReference type="Gene3D" id="3.60.21.10">
    <property type="match status" value="1"/>
</dbReference>
<evidence type="ECO:0000259" key="1">
    <source>
        <dbReference type="Pfam" id="PF00149"/>
    </source>
</evidence>
<gene>
    <name evidence="2" type="ORF">NIES23_41560</name>
</gene>
<evidence type="ECO:0000313" key="2">
    <source>
        <dbReference type="EMBL" id="BAY71339.1"/>
    </source>
</evidence>
<dbReference type="GO" id="GO:0016791">
    <property type="term" value="F:phosphatase activity"/>
    <property type="evidence" value="ECO:0007669"/>
    <property type="project" value="TreeGrafter"/>
</dbReference>
<sequence>MRTIIVGDIHGCYEELLQLLTKAQITKEDCLISLGDIVDRGVDSVRVYDFLKNRPNTIVLMGNHERKHLRQTLSYSQEIVKLQFGDRYPEFLEWVSHRPYYHETDAAILVHAAVEDGIPIGEQRPEVLCGCTAGEKHLEKRYGNTYWSQLYTGVKPIIFGHHVVGDIPLIIAGKIYGIDTGACHGGKLTGLILPSFEVVQVQAPQDYWREEMVKWQLPVMMAKPWGSYKWAKIQAVCDEYRDSPHPELSAFIVEKEQWMNDLLALAPTAILKVEDKLAELISVYGADDFKKQARCFTYATLLYKANASNLTPEFLQESLPTPDKWLQVMSELGV</sequence>
<feature type="domain" description="Calcineurin-like phosphoesterase" evidence="1">
    <location>
        <begin position="1"/>
        <end position="102"/>
    </location>
</feature>
<protein>
    <submittedName>
        <fullName evidence="2">Protein-serine/threonine phosphatase</fullName>
    </submittedName>
</protein>
<proteinExistence type="predicted"/>
<evidence type="ECO:0000313" key="3">
    <source>
        <dbReference type="Proteomes" id="UP000217507"/>
    </source>
</evidence>
<dbReference type="GO" id="GO:0005737">
    <property type="term" value="C:cytoplasm"/>
    <property type="evidence" value="ECO:0007669"/>
    <property type="project" value="TreeGrafter"/>
</dbReference>
<dbReference type="InterPro" id="IPR050126">
    <property type="entry name" value="Ap4A_hydrolase"/>
</dbReference>
<reference evidence="2 3" key="1">
    <citation type="submission" date="2017-06" db="EMBL/GenBank/DDBJ databases">
        <title>Genome sequencing of cyanobaciteial culture collection at National Institute for Environmental Studies (NIES).</title>
        <authorList>
            <person name="Hirose Y."/>
            <person name="Shimura Y."/>
            <person name="Fujisawa T."/>
            <person name="Nakamura Y."/>
            <person name="Kawachi M."/>
        </authorList>
    </citation>
    <scope>NUCLEOTIDE SEQUENCE [LARGE SCALE GENOMIC DNA]</scope>
    <source>
        <strain evidence="2 3">NIES-23</strain>
    </source>
</reference>
<dbReference type="PANTHER" id="PTHR42850">
    <property type="entry name" value="METALLOPHOSPHOESTERASE"/>
    <property type="match status" value="1"/>
</dbReference>
<dbReference type="EMBL" id="AP018216">
    <property type="protein sequence ID" value="BAY71339.1"/>
    <property type="molecule type" value="Genomic_DNA"/>
</dbReference>
<dbReference type="Pfam" id="PF00149">
    <property type="entry name" value="Metallophos"/>
    <property type="match status" value="1"/>
</dbReference>
<dbReference type="PANTHER" id="PTHR42850:SF4">
    <property type="entry name" value="ZINC-DEPENDENT ENDOPOLYPHOSPHATASE"/>
    <property type="match status" value="1"/>
</dbReference>
<name>A0A1Z4KQT2_ANAVA</name>
<organism evidence="2 3">
    <name type="scientific">Trichormus variabilis NIES-23</name>
    <dbReference type="NCBI Taxonomy" id="1973479"/>
    <lineage>
        <taxon>Bacteria</taxon>
        <taxon>Bacillati</taxon>
        <taxon>Cyanobacteriota</taxon>
        <taxon>Cyanophyceae</taxon>
        <taxon>Nostocales</taxon>
        <taxon>Nostocaceae</taxon>
        <taxon>Trichormus</taxon>
    </lineage>
</organism>
<dbReference type="Proteomes" id="UP000217507">
    <property type="component" value="Chromosome"/>
</dbReference>
<accession>A0A1Z4KQT2</accession>
<dbReference type="SUPFAM" id="SSF56300">
    <property type="entry name" value="Metallo-dependent phosphatases"/>
    <property type="match status" value="1"/>
</dbReference>